<evidence type="ECO:0000313" key="1">
    <source>
        <dbReference type="EMBL" id="WAR06211.1"/>
    </source>
</evidence>
<keyword evidence="2" id="KW-1185">Reference proteome</keyword>
<gene>
    <name evidence="1" type="ORF">MAR_021580</name>
</gene>
<evidence type="ECO:0000313" key="2">
    <source>
        <dbReference type="Proteomes" id="UP001164746"/>
    </source>
</evidence>
<reference evidence="1" key="1">
    <citation type="submission" date="2022-11" db="EMBL/GenBank/DDBJ databases">
        <title>Centuries of genome instability and evolution in soft-shell clam transmissible cancer (bioRxiv).</title>
        <authorList>
            <person name="Hart S.F.M."/>
            <person name="Yonemitsu M.A."/>
            <person name="Giersch R.M."/>
            <person name="Beal B.F."/>
            <person name="Arriagada G."/>
            <person name="Davis B.W."/>
            <person name="Ostrander E.A."/>
            <person name="Goff S.P."/>
            <person name="Metzger M.J."/>
        </authorList>
    </citation>
    <scope>NUCLEOTIDE SEQUENCE</scope>
    <source>
        <strain evidence="1">MELC-2E11</strain>
        <tissue evidence="1">Siphon/mantle</tissue>
    </source>
</reference>
<protein>
    <submittedName>
        <fullName evidence="1">Uncharacterized protein</fullName>
    </submittedName>
</protein>
<dbReference type="Proteomes" id="UP001164746">
    <property type="component" value="Chromosome 5"/>
</dbReference>
<accession>A0ABY7EC17</accession>
<sequence length="100" mass="11695">IFGQLKARLDGQLYARKESKTYTFQPTSDTPSTRSLPHLSSGHFYLEAMASEDLEKMSFLGTFIMVTKLRVSSKHHNKLLTWMAIAEEEDFDEKHTLWWR</sequence>
<name>A0ABY7EC17_MYAAR</name>
<dbReference type="EMBL" id="CP111016">
    <property type="protein sequence ID" value="WAR06211.1"/>
    <property type="molecule type" value="Genomic_DNA"/>
</dbReference>
<proteinExistence type="predicted"/>
<feature type="non-terminal residue" evidence="1">
    <location>
        <position position="1"/>
    </location>
</feature>
<organism evidence="1 2">
    <name type="scientific">Mya arenaria</name>
    <name type="common">Soft-shell clam</name>
    <dbReference type="NCBI Taxonomy" id="6604"/>
    <lineage>
        <taxon>Eukaryota</taxon>
        <taxon>Metazoa</taxon>
        <taxon>Spiralia</taxon>
        <taxon>Lophotrochozoa</taxon>
        <taxon>Mollusca</taxon>
        <taxon>Bivalvia</taxon>
        <taxon>Autobranchia</taxon>
        <taxon>Heteroconchia</taxon>
        <taxon>Euheterodonta</taxon>
        <taxon>Imparidentia</taxon>
        <taxon>Neoheterodontei</taxon>
        <taxon>Myida</taxon>
        <taxon>Myoidea</taxon>
        <taxon>Myidae</taxon>
        <taxon>Mya</taxon>
    </lineage>
</organism>